<dbReference type="AlphaFoldDB" id="A0A8J3I375"/>
<evidence type="ECO:0000313" key="2">
    <source>
        <dbReference type="Proteomes" id="UP000612362"/>
    </source>
</evidence>
<keyword evidence="2" id="KW-1185">Reference proteome</keyword>
<proteinExistence type="predicted"/>
<protein>
    <submittedName>
        <fullName evidence="1">Uncharacterized protein</fullName>
    </submittedName>
</protein>
<evidence type="ECO:0000313" key="1">
    <source>
        <dbReference type="EMBL" id="GHO47946.1"/>
    </source>
</evidence>
<organism evidence="1 2">
    <name type="scientific">Ktedonospora formicarum</name>
    <dbReference type="NCBI Taxonomy" id="2778364"/>
    <lineage>
        <taxon>Bacteria</taxon>
        <taxon>Bacillati</taxon>
        <taxon>Chloroflexota</taxon>
        <taxon>Ktedonobacteria</taxon>
        <taxon>Ktedonobacterales</taxon>
        <taxon>Ktedonobacteraceae</taxon>
        <taxon>Ktedonospora</taxon>
    </lineage>
</organism>
<gene>
    <name evidence="1" type="ORF">KSX_61090</name>
</gene>
<comment type="caution">
    <text evidence="1">The sequence shown here is derived from an EMBL/GenBank/DDBJ whole genome shotgun (WGS) entry which is preliminary data.</text>
</comment>
<accession>A0A8J3I375</accession>
<dbReference type="EMBL" id="BNJF01000003">
    <property type="protein sequence ID" value="GHO47946.1"/>
    <property type="molecule type" value="Genomic_DNA"/>
</dbReference>
<dbReference type="Proteomes" id="UP000612362">
    <property type="component" value="Unassembled WGS sequence"/>
</dbReference>
<name>A0A8J3I375_9CHLR</name>
<sequence>MIVKRSIGDNTEDPSINIVNAIGVNRTSSVYSSRRKNVKNMSENEWVGGNRYYWGEYTKTKVCRSFSS</sequence>
<reference evidence="1" key="1">
    <citation type="submission" date="2020-10" db="EMBL/GenBank/DDBJ databases">
        <title>Taxonomic study of unclassified bacteria belonging to the class Ktedonobacteria.</title>
        <authorList>
            <person name="Yabe S."/>
            <person name="Wang C.M."/>
            <person name="Zheng Y."/>
            <person name="Sakai Y."/>
            <person name="Cavaletti L."/>
            <person name="Monciardini P."/>
            <person name="Donadio S."/>
        </authorList>
    </citation>
    <scope>NUCLEOTIDE SEQUENCE</scope>
    <source>
        <strain evidence="1">SOSP1-1</strain>
    </source>
</reference>